<evidence type="ECO:0000256" key="1">
    <source>
        <dbReference type="SAM" id="MobiDB-lite"/>
    </source>
</evidence>
<evidence type="ECO:0000313" key="3">
    <source>
        <dbReference type="Proteomes" id="UP001305414"/>
    </source>
</evidence>
<feature type="compositionally biased region" description="Acidic residues" evidence="1">
    <location>
        <begin position="32"/>
        <end position="42"/>
    </location>
</feature>
<dbReference type="Proteomes" id="UP001305414">
    <property type="component" value="Unassembled WGS sequence"/>
</dbReference>
<name>A0AAN7UM47_9PEZI</name>
<gene>
    <name evidence="2" type="ORF">RRF57_011037</name>
</gene>
<evidence type="ECO:0000313" key="2">
    <source>
        <dbReference type="EMBL" id="KAK5635325.1"/>
    </source>
</evidence>
<dbReference type="EMBL" id="JAWHQM010000051">
    <property type="protein sequence ID" value="KAK5635325.1"/>
    <property type="molecule type" value="Genomic_DNA"/>
</dbReference>
<accession>A0AAN7UM47</accession>
<comment type="caution">
    <text evidence="2">The sequence shown here is derived from an EMBL/GenBank/DDBJ whole genome shotgun (WGS) entry which is preliminary data.</text>
</comment>
<keyword evidence="3" id="KW-1185">Reference proteome</keyword>
<protein>
    <submittedName>
        <fullName evidence="2">Uncharacterized protein</fullName>
    </submittedName>
</protein>
<proteinExistence type="predicted"/>
<feature type="region of interest" description="Disordered" evidence="1">
    <location>
        <begin position="1"/>
        <end position="45"/>
    </location>
</feature>
<organism evidence="2 3">
    <name type="scientific">Xylaria bambusicola</name>
    <dbReference type="NCBI Taxonomy" id="326684"/>
    <lineage>
        <taxon>Eukaryota</taxon>
        <taxon>Fungi</taxon>
        <taxon>Dikarya</taxon>
        <taxon>Ascomycota</taxon>
        <taxon>Pezizomycotina</taxon>
        <taxon>Sordariomycetes</taxon>
        <taxon>Xylariomycetidae</taxon>
        <taxon>Xylariales</taxon>
        <taxon>Xylariaceae</taxon>
        <taxon>Xylaria</taxon>
    </lineage>
</organism>
<dbReference type="AlphaFoldDB" id="A0AAN7UM47"/>
<reference evidence="2 3" key="1">
    <citation type="submission" date="2023-10" db="EMBL/GenBank/DDBJ databases">
        <title>Draft genome sequence of Xylaria bambusicola isolate GMP-LS, the root and basal stem rot pathogen of sugarcane in Indonesia.</title>
        <authorList>
            <person name="Selvaraj P."/>
            <person name="Muralishankar V."/>
            <person name="Muruganantham S."/>
            <person name="Sp S."/>
            <person name="Haryani S."/>
            <person name="Lau K.J.X."/>
            <person name="Naqvi N.I."/>
        </authorList>
    </citation>
    <scope>NUCLEOTIDE SEQUENCE [LARGE SCALE GENOMIC DNA]</scope>
    <source>
        <strain evidence="2">GMP-LS</strain>
    </source>
</reference>
<sequence>MAAPSDKPADKSAATSDAKPEQPTAQKSTAALEEDDEFEDFPVEGMSVATIPKTLASLCPTMA</sequence>